<dbReference type="KEGG" id="iho:Igni_0644"/>
<name>A8AA74_IGNH4</name>
<keyword evidence="1" id="KW-0175">Coiled coil</keyword>
<dbReference type="HOGENOM" id="CLU_1881045_0_0_2"/>
<accession>A8AA74</accession>
<dbReference type="AlphaFoldDB" id="A8AA74"/>
<organism evidence="2 3">
    <name type="scientific">Ignicoccus hospitalis (strain KIN4/I / DSM 18386 / JCM 14125)</name>
    <dbReference type="NCBI Taxonomy" id="453591"/>
    <lineage>
        <taxon>Archaea</taxon>
        <taxon>Thermoproteota</taxon>
        <taxon>Thermoprotei</taxon>
        <taxon>Desulfurococcales</taxon>
        <taxon>Desulfurococcaceae</taxon>
        <taxon>Ignicoccus</taxon>
    </lineage>
</organism>
<evidence type="ECO:0000256" key="1">
    <source>
        <dbReference type="SAM" id="Coils"/>
    </source>
</evidence>
<dbReference type="Proteomes" id="UP000000262">
    <property type="component" value="Chromosome"/>
</dbReference>
<keyword evidence="3" id="KW-1185">Reference proteome</keyword>
<dbReference type="EMBL" id="CP000816">
    <property type="protein sequence ID" value="ABU81826.1"/>
    <property type="molecule type" value="Genomic_DNA"/>
</dbReference>
<proteinExistence type="predicted"/>
<gene>
    <name evidence="2" type="ordered locus">Igni_0644</name>
</gene>
<dbReference type="STRING" id="453591.Igni_0644"/>
<evidence type="ECO:0000313" key="3">
    <source>
        <dbReference type="Proteomes" id="UP000000262"/>
    </source>
</evidence>
<dbReference type="GeneID" id="5561968"/>
<feature type="coiled-coil region" evidence="1">
    <location>
        <begin position="79"/>
        <end position="116"/>
    </location>
</feature>
<dbReference type="RefSeq" id="WP_011998678.1">
    <property type="nucleotide sequence ID" value="NC_009776.1"/>
</dbReference>
<evidence type="ECO:0000313" key="2">
    <source>
        <dbReference type="EMBL" id="ABU81826.1"/>
    </source>
</evidence>
<protein>
    <submittedName>
        <fullName evidence="2">Uncharacterized protein</fullName>
    </submittedName>
</protein>
<dbReference type="eggNOG" id="arCOG04264">
    <property type="taxonomic scope" value="Archaea"/>
</dbReference>
<sequence>MSVIICTSLSECLERLDKELNDAEREAELVAGLLESLDEKEATFEEFVKRFGGGGGEAIYHTKVNSFEIYVQPHPSKMKEELSKKAKEISDLIEKLRALRELIEKIIETLSGLEAEAVILLDKDVAKLFINIRWG</sequence>
<feature type="coiled-coil region" evidence="1">
    <location>
        <begin position="6"/>
        <end position="40"/>
    </location>
</feature>
<reference evidence="2 3" key="1">
    <citation type="journal article" date="2008" name="Genome Biol.">
        <title>A genomic analysis of the archaeal system Ignicoccus hospitalis-Nanoarchaeum equitans.</title>
        <authorList>
            <person name="Podar M."/>
            <person name="Anderson I."/>
            <person name="Makarova K.S."/>
            <person name="Elkins J.G."/>
            <person name="Ivanova N."/>
            <person name="Wall M.A."/>
            <person name="Lykidis A."/>
            <person name="Mavromatis K."/>
            <person name="Sun H."/>
            <person name="Hudson M.E."/>
            <person name="Chen W."/>
            <person name="Deciu C."/>
            <person name="Hutchison D."/>
            <person name="Eads J.R."/>
            <person name="Anderson A."/>
            <person name="Fernandes F."/>
            <person name="Szeto E."/>
            <person name="Lapidus A."/>
            <person name="Kyrpides N.C."/>
            <person name="Saier M.H.Jr."/>
            <person name="Richardson P.M."/>
            <person name="Rachel R."/>
            <person name="Huber H."/>
            <person name="Eisen J.A."/>
            <person name="Koonin E.V."/>
            <person name="Keller M."/>
            <person name="Stetter K.O."/>
        </authorList>
    </citation>
    <scope>NUCLEOTIDE SEQUENCE [LARGE SCALE GENOMIC DNA]</scope>
    <source>
        <strain evidence="3">KIN4/I / DSM 18386 / JCM 14125</strain>
    </source>
</reference>